<dbReference type="Pfam" id="PF01470">
    <property type="entry name" value="Peptidase_C15"/>
    <property type="match status" value="1"/>
</dbReference>
<evidence type="ECO:0000256" key="2">
    <source>
        <dbReference type="ARBA" id="ARBA00022490"/>
    </source>
</evidence>
<dbReference type="Gene3D" id="3.40.630.20">
    <property type="entry name" value="Peptidase C15, pyroglutamyl peptidase I-like"/>
    <property type="match status" value="1"/>
</dbReference>
<dbReference type="GO" id="GO:0006508">
    <property type="term" value="P:proteolysis"/>
    <property type="evidence" value="ECO:0007669"/>
    <property type="project" value="UniProtKB-KW"/>
</dbReference>
<keyword evidence="2" id="KW-0963">Cytoplasm</keyword>
<dbReference type="PANTHER" id="PTHR23402">
    <property type="entry name" value="PROTEASE FAMILY C15 PYROGLUTAMYL-PEPTIDASE I-RELATED"/>
    <property type="match status" value="1"/>
</dbReference>
<evidence type="ECO:0000256" key="1">
    <source>
        <dbReference type="ARBA" id="ARBA00006641"/>
    </source>
</evidence>
<evidence type="ECO:0000256" key="5">
    <source>
        <dbReference type="ARBA" id="ARBA00022807"/>
    </source>
</evidence>
<accession>A0A6P4HV66</accession>
<comment type="similarity">
    <text evidence="1">Belongs to the peptidase C15 family.</text>
</comment>
<dbReference type="InterPro" id="IPR036440">
    <property type="entry name" value="Peptidase_C15-like_sf"/>
</dbReference>
<proteinExistence type="inferred from homology"/>
<evidence type="ECO:0000313" key="7">
    <source>
        <dbReference type="RefSeq" id="XP_017019560.1"/>
    </source>
</evidence>
<dbReference type="PANTHER" id="PTHR23402:SF1">
    <property type="entry name" value="PYROGLUTAMYL-PEPTIDASE I"/>
    <property type="match status" value="1"/>
</dbReference>
<organism evidence="6 7">
    <name type="scientific">Drosophila kikkawai</name>
    <name type="common">Fruit fly</name>
    <dbReference type="NCBI Taxonomy" id="30033"/>
    <lineage>
        <taxon>Eukaryota</taxon>
        <taxon>Metazoa</taxon>
        <taxon>Ecdysozoa</taxon>
        <taxon>Arthropoda</taxon>
        <taxon>Hexapoda</taxon>
        <taxon>Insecta</taxon>
        <taxon>Pterygota</taxon>
        <taxon>Neoptera</taxon>
        <taxon>Endopterygota</taxon>
        <taxon>Diptera</taxon>
        <taxon>Brachycera</taxon>
        <taxon>Muscomorpha</taxon>
        <taxon>Ephydroidea</taxon>
        <taxon>Drosophilidae</taxon>
        <taxon>Drosophila</taxon>
        <taxon>Sophophora</taxon>
    </lineage>
</organism>
<dbReference type="GO" id="GO:0016920">
    <property type="term" value="F:pyroglutamyl-peptidase activity"/>
    <property type="evidence" value="ECO:0007669"/>
    <property type="project" value="InterPro"/>
</dbReference>
<dbReference type="GeneID" id="108072790"/>
<protein>
    <submittedName>
        <fullName evidence="7">Pyroglutamyl-peptidase 1</fullName>
    </submittedName>
</protein>
<keyword evidence="4" id="KW-0378">Hydrolase</keyword>
<evidence type="ECO:0000256" key="4">
    <source>
        <dbReference type="ARBA" id="ARBA00022801"/>
    </source>
</evidence>
<dbReference type="InterPro" id="IPR016125">
    <property type="entry name" value="Peptidase_C15-like"/>
</dbReference>
<dbReference type="CDD" id="cd00501">
    <property type="entry name" value="Peptidase_C15"/>
    <property type="match status" value="1"/>
</dbReference>
<dbReference type="OrthoDB" id="407146at2759"/>
<gene>
    <name evidence="7" type="primary">LOC108072790</name>
</gene>
<dbReference type="RefSeq" id="XP_017019560.1">
    <property type="nucleotide sequence ID" value="XM_017164071.3"/>
</dbReference>
<dbReference type="PIRSF" id="PIRSF015592">
    <property type="entry name" value="Prld-crbxl_pptds"/>
    <property type="match status" value="1"/>
</dbReference>
<evidence type="ECO:0000313" key="6">
    <source>
        <dbReference type="Proteomes" id="UP001652661"/>
    </source>
</evidence>
<name>A0A6P4HV66_DROKI</name>
<evidence type="ECO:0000256" key="3">
    <source>
        <dbReference type="ARBA" id="ARBA00022670"/>
    </source>
</evidence>
<dbReference type="GO" id="GO:0005829">
    <property type="term" value="C:cytosol"/>
    <property type="evidence" value="ECO:0007669"/>
    <property type="project" value="InterPro"/>
</dbReference>
<keyword evidence="5" id="KW-0788">Thiol protease</keyword>
<keyword evidence="6" id="KW-1185">Reference proteome</keyword>
<reference evidence="7" key="1">
    <citation type="submission" date="2025-08" db="UniProtKB">
        <authorList>
            <consortium name="RefSeq"/>
        </authorList>
    </citation>
    <scope>IDENTIFICATION</scope>
    <source>
        <strain evidence="7">14028-0561.14</strain>
        <tissue evidence="7">Whole fly</tissue>
    </source>
</reference>
<sequence length="227" mass="25178">MSSDRKLIVVSGFGPFLGHESINASWEAVKLLPDILSYNGVDYDVEKRLVPVEYSAVDDAVTEIWSREPYLVIHVGVSGVAKCVYVEKLAYNHKFRRPDNSDNYLPNGSCELQRNGRANVLRCGLDVDKIVATVNATCDECVAPTNPTDNPHNDNPKTLSATKASKNVGDFLCGYIYLKSLDMDTKRSLFVHVPPIDRPFSSEKTSEILFKIVEQCVQQVVACECSS</sequence>
<keyword evidence="3" id="KW-0645">Protease</keyword>
<dbReference type="AlphaFoldDB" id="A0A6P4HV66"/>
<dbReference type="InterPro" id="IPR000816">
    <property type="entry name" value="Peptidase_C15"/>
</dbReference>
<dbReference type="Proteomes" id="UP001652661">
    <property type="component" value="Chromosome 3L"/>
</dbReference>
<dbReference type="SUPFAM" id="SSF53182">
    <property type="entry name" value="Pyrrolidone carboxyl peptidase (pyroglutamate aminopeptidase)"/>
    <property type="match status" value="1"/>
</dbReference>
<dbReference type="FunFam" id="3.40.630.20:FF:000008">
    <property type="entry name" value="Pyroglutamyl-peptidase 1"/>
    <property type="match status" value="1"/>
</dbReference>